<organism evidence="5 6">
    <name type="scientific">Solirubrobacter ginsenosidimutans</name>
    <dbReference type="NCBI Taxonomy" id="490573"/>
    <lineage>
        <taxon>Bacteria</taxon>
        <taxon>Bacillati</taxon>
        <taxon>Actinomycetota</taxon>
        <taxon>Thermoleophilia</taxon>
        <taxon>Solirubrobacterales</taxon>
        <taxon>Solirubrobacteraceae</taxon>
        <taxon>Solirubrobacter</taxon>
    </lineage>
</organism>
<keyword evidence="6" id="KW-1185">Reference proteome</keyword>
<dbReference type="GO" id="GO:0003700">
    <property type="term" value="F:DNA-binding transcription factor activity"/>
    <property type="evidence" value="ECO:0007669"/>
    <property type="project" value="TreeGrafter"/>
</dbReference>
<name>A0A9X3MQB5_9ACTN</name>
<dbReference type="InterPro" id="IPR000843">
    <property type="entry name" value="HTH_LacI"/>
</dbReference>
<dbReference type="Gene3D" id="1.10.260.40">
    <property type="entry name" value="lambda repressor-like DNA-binding domains"/>
    <property type="match status" value="1"/>
</dbReference>
<gene>
    <name evidence="5" type="ORF">OM076_03500</name>
</gene>
<feature type="domain" description="HTH lacI-type" evidence="4">
    <location>
        <begin position="8"/>
        <end position="62"/>
    </location>
</feature>
<dbReference type="Pfam" id="PF13377">
    <property type="entry name" value="Peripla_BP_3"/>
    <property type="match status" value="1"/>
</dbReference>
<keyword evidence="2" id="KW-0238">DNA-binding</keyword>
<dbReference type="RefSeq" id="WP_270037997.1">
    <property type="nucleotide sequence ID" value="NZ_JAPDOD010000002.1"/>
</dbReference>
<dbReference type="Pfam" id="PF00356">
    <property type="entry name" value="LacI"/>
    <property type="match status" value="1"/>
</dbReference>
<proteinExistence type="predicted"/>
<dbReference type="InterPro" id="IPR010982">
    <property type="entry name" value="Lambda_DNA-bd_dom_sf"/>
</dbReference>
<dbReference type="PROSITE" id="PS50932">
    <property type="entry name" value="HTH_LACI_2"/>
    <property type="match status" value="1"/>
</dbReference>
<evidence type="ECO:0000256" key="2">
    <source>
        <dbReference type="ARBA" id="ARBA00023125"/>
    </source>
</evidence>
<dbReference type="SUPFAM" id="SSF47413">
    <property type="entry name" value="lambda repressor-like DNA-binding domains"/>
    <property type="match status" value="1"/>
</dbReference>
<dbReference type="Proteomes" id="UP001149140">
    <property type="component" value="Unassembled WGS sequence"/>
</dbReference>
<dbReference type="GO" id="GO:0000976">
    <property type="term" value="F:transcription cis-regulatory region binding"/>
    <property type="evidence" value="ECO:0007669"/>
    <property type="project" value="TreeGrafter"/>
</dbReference>
<dbReference type="PANTHER" id="PTHR30146:SF109">
    <property type="entry name" value="HTH-TYPE TRANSCRIPTIONAL REGULATOR GALS"/>
    <property type="match status" value="1"/>
</dbReference>
<sequence length="336" mass="36097">MTTPGRPPTMEDVAAEAGVSRALVSLVMRGSPKVSELRRARVLEAAERLRYRPNAMARSLASSRTMTIGVLLNDLHNPFFADIAGGIEALASELGYQLLLGTGRRHPERERTVVTSFVDYRVDGLILVSPRLDEADLAAAARSIPTVVTGREIDAPEIDTLAIDEPLGVRAVVSYLAGLGHTEILHVTGGDGAGAATRLQCFRATMEAAGLGPGRLIEGDFTEEAGVQAAQAILTRGDLPTAVFAANDLTAAGMMDTFVRAGLRIPADISLVGYDNIYIAALRQLSLTTVDQPRAAMGRQALELLLERIDGRTERVRRLLEPRLIVRDTVGRARSR</sequence>
<dbReference type="InterPro" id="IPR028082">
    <property type="entry name" value="Peripla_BP_I"/>
</dbReference>
<dbReference type="PANTHER" id="PTHR30146">
    <property type="entry name" value="LACI-RELATED TRANSCRIPTIONAL REPRESSOR"/>
    <property type="match status" value="1"/>
</dbReference>
<keyword evidence="3" id="KW-0804">Transcription</keyword>
<accession>A0A9X3MQB5</accession>
<evidence type="ECO:0000259" key="4">
    <source>
        <dbReference type="PROSITE" id="PS50932"/>
    </source>
</evidence>
<evidence type="ECO:0000313" key="6">
    <source>
        <dbReference type="Proteomes" id="UP001149140"/>
    </source>
</evidence>
<dbReference type="SMART" id="SM00354">
    <property type="entry name" value="HTH_LACI"/>
    <property type="match status" value="1"/>
</dbReference>
<reference evidence="5" key="1">
    <citation type="submission" date="2022-10" db="EMBL/GenBank/DDBJ databases">
        <title>The WGS of Solirubrobacter ginsenosidimutans DSM 21036.</title>
        <authorList>
            <person name="Jiang Z."/>
        </authorList>
    </citation>
    <scope>NUCLEOTIDE SEQUENCE</scope>
    <source>
        <strain evidence="5">DSM 21036</strain>
    </source>
</reference>
<keyword evidence="1" id="KW-0805">Transcription regulation</keyword>
<dbReference type="AlphaFoldDB" id="A0A9X3MQB5"/>
<evidence type="ECO:0000256" key="3">
    <source>
        <dbReference type="ARBA" id="ARBA00023163"/>
    </source>
</evidence>
<dbReference type="CDD" id="cd06267">
    <property type="entry name" value="PBP1_LacI_sugar_binding-like"/>
    <property type="match status" value="1"/>
</dbReference>
<comment type="caution">
    <text evidence="5">The sequence shown here is derived from an EMBL/GenBank/DDBJ whole genome shotgun (WGS) entry which is preliminary data.</text>
</comment>
<protein>
    <submittedName>
        <fullName evidence="5">LacI family transcriptional regulator</fullName>
    </submittedName>
</protein>
<dbReference type="SUPFAM" id="SSF53822">
    <property type="entry name" value="Periplasmic binding protein-like I"/>
    <property type="match status" value="1"/>
</dbReference>
<dbReference type="CDD" id="cd01392">
    <property type="entry name" value="HTH_LacI"/>
    <property type="match status" value="1"/>
</dbReference>
<evidence type="ECO:0000256" key="1">
    <source>
        <dbReference type="ARBA" id="ARBA00023015"/>
    </source>
</evidence>
<dbReference type="EMBL" id="JAPDOD010000002">
    <property type="protein sequence ID" value="MDA0159320.1"/>
    <property type="molecule type" value="Genomic_DNA"/>
</dbReference>
<evidence type="ECO:0000313" key="5">
    <source>
        <dbReference type="EMBL" id="MDA0159320.1"/>
    </source>
</evidence>
<dbReference type="Gene3D" id="3.40.50.2300">
    <property type="match status" value="2"/>
</dbReference>
<dbReference type="InterPro" id="IPR046335">
    <property type="entry name" value="LacI/GalR-like_sensor"/>
</dbReference>